<dbReference type="RefSeq" id="WP_196934573.1">
    <property type="nucleotide sequence ID" value="NZ_MU158698.1"/>
</dbReference>
<gene>
    <name evidence="2" type="ORF">C4F49_00870</name>
</gene>
<evidence type="ECO:0000256" key="1">
    <source>
        <dbReference type="SAM" id="SignalP"/>
    </source>
</evidence>
<organism evidence="2 3">
    <name type="scientific">Sphingobacterium hungaricum</name>
    <dbReference type="NCBI Taxonomy" id="2082723"/>
    <lineage>
        <taxon>Bacteria</taxon>
        <taxon>Pseudomonadati</taxon>
        <taxon>Bacteroidota</taxon>
        <taxon>Sphingobacteriia</taxon>
        <taxon>Sphingobacteriales</taxon>
        <taxon>Sphingobacteriaceae</taxon>
        <taxon>Sphingobacterium</taxon>
    </lineage>
</organism>
<protein>
    <recommendedName>
        <fullName evidence="4">DUF4836 family protein</fullName>
    </recommendedName>
</protein>
<feature type="chain" id="PRO_5037759806" description="DUF4836 family protein" evidence="1">
    <location>
        <begin position="22"/>
        <end position="679"/>
    </location>
</feature>
<dbReference type="EMBL" id="PRDK01000001">
    <property type="protein sequence ID" value="MBE8712230.1"/>
    <property type="molecule type" value="Genomic_DNA"/>
</dbReference>
<keyword evidence="1" id="KW-0732">Signal</keyword>
<comment type="caution">
    <text evidence="2">The sequence shown here is derived from an EMBL/GenBank/DDBJ whole genome shotgun (WGS) entry which is preliminary data.</text>
</comment>
<reference evidence="2" key="1">
    <citation type="submission" date="2018-02" db="EMBL/GenBank/DDBJ databases">
        <authorList>
            <person name="Vasarhelyi B.M."/>
            <person name="Deshmukh S."/>
            <person name="Balint B."/>
            <person name="Kukolya J."/>
        </authorList>
    </citation>
    <scope>NUCLEOTIDE SEQUENCE</scope>
    <source>
        <strain evidence="2">KB22</strain>
    </source>
</reference>
<evidence type="ECO:0000313" key="2">
    <source>
        <dbReference type="EMBL" id="MBE8712230.1"/>
    </source>
</evidence>
<keyword evidence="3" id="KW-1185">Reference proteome</keyword>
<name>A0A928YPT8_9SPHI</name>
<accession>A0A928YPT8</accession>
<feature type="signal peptide" evidence="1">
    <location>
        <begin position="1"/>
        <end position="21"/>
    </location>
</feature>
<proteinExistence type="predicted"/>
<sequence length="679" mass="76589">MKIKNLLFLGLLAAASVPVYAQDLIRKVPQDANIVMTFDSQKFFSLLPASSIDEKFTALGVFEGLNQTLRSPISGIADFGINMQAKGYFYSRKTDSVTFVGALIPLIDQQKLKNILVAGGKEITTVNGLESMYLDGGDVRLSWDNNTLYVLSTILDENFFNDSDNRALYGLSERVAVDYSASWEYTDMAADTAAVAVMDYDSEAWATADTVVAVEEIWDEGELPVTVEIYADTAKIGNEEDVIMLAPAPPMISMPDYDDDDDSTYYDIDTYDDEAYLESMRVARVDDSIKNVLKLEWLNAEMAQTIQGTRTYGKEFPALVNRLKPNTVANVYVRDLNRLYSDFLPVSVLTAYYGVNANFDLGFRELSYDFIVDNNVMKLSGTLGVADEMASHLKAVYKSKINPKFLNYVSPEDLGFISFHMNTEAYIKYIPAYLNQYKNVFGEKLSSYYEIGAVLFDVLLDEKAISKVYKGDNLFVLNGLTQKEVTYIDYDYDDDYNPIETERTKMETVPSFLYMFGSDDQRIFEKIMQLGIQENQVFQENGIYTLSTGEKLIPEIYFAFEKGIIFLGNDYDKIASIHSNSYKSKANAAYTKLIKKNNFSMLFNINKVPTLLNQMDVPIPITMKQTVETLASYGDVSLTSTGMKGNKLFAELAIEFPKENDNALNYLFDFVTNLIEENN</sequence>
<evidence type="ECO:0000313" key="3">
    <source>
        <dbReference type="Proteomes" id="UP000616201"/>
    </source>
</evidence>
<dbReference type="Proteomes" id="UP000616201">
    <property type="component" value="Unassembled WGS sequence"/>
</dbReference>
<dbReference type="AlphaFoldDB" id="A0A928YPT8"/>
<evidence type="ECO:0008006" key="4">
    <source>
        <dbReference type="Google" id="ProtNLM"/>
    </source>
</evidence>